<keyword evidence="2" id="KW-1185">Reference proteome</keyword>
<name>A0A388TBJ4_TERA1</name>
<dbReference type="Proteomes" id="UP000269352">
    <property type="component" value="Unassembled WGS sequence"/>
</dbReference>
<protein>
    <submittedName>
        <fullName evidence="1">Uncharacterized protein</fullName>
    </submittedName>
</protein>
<comment type="caution">
    <text evidence="1">The sequence shown here is derived from an EMBL/GenBank/DDBJ whole genome shotgun (WGS) entry which is preliminary data.</text>
</comment>
<feature type="non-terminal residue" evidence="1">
    <location>
        <position position="1"/>
    </location>
</feature>
<dbReference type="EMBL" id="BGZN01000032">
    <property type="protein sequence ID" value="GBR74146.1"/>
    <property type="molecule type" value="Genomic_DNA"/>
</dbReference>
<dbReference type="AlphaFoldDB" id="A0A388TBJ4"/>
<evidence type="ECO:0000313" key="1">
    <source>
        <dbReference type="EMBL" id="GBR74146.1"/>
    </source>
</evidence>
<sequence length="244" mass="29115">NTRKIEHFLCLKKIFLALLFIVTSCAAIDRYEYAIDKVNRLMYIFDFNDQLDYQIILNDLSQYRNEIVAFHNAKDQAQELAVHQAMFDKIFKGATMIITVVKDRGVIVRPRDRHHALGYYYLWYANINTDEVKKWLNSRSKKKSGNPMIQVLKEADKLKPIIEKQFAENQAQFEKNNAEIMRQQKEREAVARKKQLENERILLNSYKKTNKEYFKTVYGEKIKKDYPELIKEYEAALKEVNSWW</sequence>
<gene>
    <name evidence="1" type="ORF">NO1_1373</name>
</gene>
<accession>A0A388TBJ4</accession>
<proteinExistence type="predicted"/>
<reference evidence="1 2" key="1">
    <citation type="journal article" date="2019" name="ISME J.">
        <title>Genome analyses of uncultured TG2/ZB3 bacteria in 'Margulisbacteria' specifically attached to ectosymbiotic spirochetes of protists in the termite gut.</title>
        <authorList>
            <person name="Utami Y.D."/>
            <person name="Kuwahara H."/>
            <person name="Igai K."/>
            <person name="Murakami T."/>
            <person name="Sugaya K."/>
            <person name="Morikawa T."/>
            <person name="Nagura Y."/>
            <person name="Yuki M."/>
            <person name="Deevong P."/>
            <person name="Inoue T."/>
            <person name="Kihara K."/>
            <person name="Lo N."/>
            <person name="Yamada A."/>
            <person name="Ohkuma M."/>
            <person name="Hongoh Y."/>
        </authorList>
    </citation>
    <scope>NUCLEOTIDE SEQUENCE [LARGE SCALE GENOMIC DNA]</scope>
    <source>
        <strain evidence="1">NkOx7-01</strain>
    </source>
</reference>
<organism evidence="1 2">
    <name type="scientific">Termititenax aidoneus</name>
    <dbReference type="NCBI Taxonomy" id="2218524"/>
    <lineage>
        <taxon>Bacteria</taxon>
        <taxon>Bacillati</taxon>
        <taxon>Candidatus Margulisiibacteriota</taxon>
        <taxon>Candidatus Termititenacia</taxon>
        <taxon>Candidatus Termititenacales</taxon>
        <taxon>Candidatus Termititenacaceae</taxon>
        <taxon>Candidatus Termititenax</taxon>
    </lineage>
</organism>
<evidence type="ECO:0000313" key="2">
    <source>
        <dbReference type="Proteomes" id="UP000269352"/>
    </source>
</evidence>